<dbReference type="AlphaFoldDB" id="A0AAX6MUD2"/>
<accession>A0AAX6MUD2</accession>
<sequence>MAASMLLSGEREAYQDVLRRPDSLKDSHRREEISLLYPLDTGDSDETSLWRNKAIAAVLVLEVALPDSFSSAPFQPAAVSLSVLLVLLGWTGDVILVLLASGADGKLGDPSVSVMIGSGSTSIGKDGSSNSTSVDVVGMSVTICLRPVVEVNVAAVGRMDVVDVVVKTAAEGIKGSVARRSRSASRQRIWIAGPTVTGLPFAVSVRLKPQTPPRKSVVSEVQVNPLEDSRH</sequence>
<protein>
    <submittedName>
        <fullName evidence="1">Uncharacterized protein</fullName>
    </submittedName>
</protein>
<name>A0AAX6MUD2_9PEZI</name>
<gene>
    <name evidence="1" type="ORF">Daesc_001303</name>
</gene>
<dbReference type="Proteomes" id="UP001369815">
    <property type="component" value="Unassembled WGS sequence"/>
</dbReference>
<dbReference type="EMBL" id="JBANMG010000002">
    <property type="protein sequence ID" value="KAK6956033.1"/>
    <property type="molecule type" value="Genomic_DNA"/>
</dbReference>
<comment type="caution">
    <text evidence="1">The sequence shown here is derived from an EMBL/GenBank/DDBJ whole genome shotgun (WGS) entry which is preliminary data.</text>
</comment>
<evidence type="ECO:0000313" key="1">
    <source>
        <dbReference type="EMBL" id="KAK6956033.1"/>
    </source>
</evidence>
<reference evidence="1 2" key="1">
    <citation type="journal article" date="2024" name="Front Chem Biol">
        <title>Unveiling the potential of Daldinia eschscholtzii MFLUCC 19-0629 through bioactivity and bioinformatics studies for enhanced sustainable agriculture production.</title>
        <authorList>
            <person name="Brooks S."/>
            <person name="Weaver J.A."/>
            <person name="Klomchit A."/>
            <person name="Alharthi S.A."/>
            <person name="Onlamun T."/>
            <person name="Nurani R."/>
            <person name="Vong T.K."/>
            <person name="Alberti F."/>
            <person name="Greco C."/>
        </authorList>
    </citation>
    <scope>NUCLEOTIDE SEQUENCE [LARGE SCALE GENOMIC DNA]</scope>
    <source>
        <strain evidence="1">MFLUCC 19-0629</strain>
    </source>
</reference>
<proteinExistence type="predicted"/>
<keyword evidence="2" id="KW-1185">Reference proteome</keyword>
<evidence type="ECO:0000313" key="2">
    <source>
        <dbReference type="Proteomes" id="UP001369815"/>
    </source>
</evidence>
<organism evidence="1 2">
    <name type="scientific">Daldinia eschscholtzii</name>
    <dbReference type="NCBI Taxonomy" id="292717"/>
    <lineage>
        <taxon>Eukaryota</taxon>
        <taxon>Fungi</taxon>
        <taxon>Dikarya</taxon>
        <taxon>Ascomycota</taxon>
        <taxon>Pezizomycotina</taxon>
        <taxon>Sordariomycetes</taxon>
        <taxon>Xylariomycetidae</taxon>
        <taxon>Xylariales</taxon>
        <taxon>Hypoxylaceae</taxon>
        <taxon>Daldinia</taxon>
    </lineage>
</organism>